<feature type="binding site" evidence="9">
    <location>
        <position position="145"/>
    </location>
    <ligand>
        <name>substrate</name>
    </ligand>
</feature>
<feature type="site" description="Stabilizes the phosphoryl group" evidence="10">
    <location>
        <position position="117"/>
    </location>
</feature>
<evidence type="ECO:0000256" key="5">
    <source>
        <dbReference type="ARBA" id="ARBA00023277"/>
    </source>
</evidence>
<evidence type="ECO:0000256" key="10">
    <source>
        <dbReference type="PIRSR" id="PIRSR004682-3"/>
    </source>
</evidence>
<evidence type="ECO:0000313" key="13">
    <source>
        <dbReference type="Proteomes" id="UP000244890"/>
    </source>
</evidence>
<evidence type="ECO:0000256" key="2">
    <source>
        <dbReference type="ARBA" id="ARBA00022490"/>
    </source>
</evidence>
<dbReference type="InterPro" id="IPR006549">
    <property type="entry name" value="HAD-SF_hydro_IIIA"/>
</dbReference>
<feature type="binding site" evidence="9">
    <location>
        <begin position="18"/>
        <end position="22"/>
    </location>
    <ligand>
        <name>substrate</name>
    </ligand>
</feature>
<feature type="binding site" evidence="11">
    <location>
        <position position="115"/>
    </location>
    <ligand>
        <name>Zn(2+)</name>
        <dbReference type="ChEBI" id="CHEBI:29105"/>
    </ligand>
</feature>
<keyword evidence="3 11" id="KW-0479">Metal-binding</keyword>
<dbReference type="KEGG" id="had:CDV25_07295"/>
<keyword evidence="2 7" id="KW-0963">Cytoplasm</keyword>
<dbReference type="SUPFAM" id="SSF56784">
    <property type="entry name" value="HAD-like"/>
    <property type="match status" value="1"/>
</dbReference>
<feature type="binding site" evidence="11">
    <location>
        <position position="144"/>
    </location>
    <ligand>
        <name>Mg(2+)</name>
        <dbReference type="ChEBI" id="CHEBI:18420"/>
    </ligand>
</feature>
<feature type="site" description="Stabilizes the phosphoryl group" evidence="10">
    <location>
        <position position="53"/>
    </location>
</feature>
<feature type="active site" description="Proton donor" evidence="8">
    <location>
        <position position="12"/>
    </location>
</feature>
<accession>A0A2U8FFU4</accession>
<dbReference type="GO" id="GO:0005737">
    <property type="term" value="C:cytoplasm"/>
    <property type="evidence" value="ECO:0007669"/>
    <property type="project" value="UniProtKB-SubCell"/>
</dbReference>
<dbReference type="InterPro" id="IPR036412">
    <property type="entry name" value="HAD-like_sf"/>
</dbReference>
<dbReference type="InterPro" id="IPR006543">
    <property type="entry name" value="Histidinol-phos"/>
</dbReference>
<feature type="binding site" evidence="9">
    <location>
        <begin position="116"/>
        <end position="117"/>
    </location>
    <ligand>
        <name>substrate</name>
    </ligand>
</feature>
<feature type="site" description="Contributes to substrate recognition" evidence="10">
    <location>
        <position position="116"/>
    </location>
</feature>
<dbReference type="CDD" id="cd07503">
    <property type="entry name" value="HAD_HisB-N"/>
    <property type="match status" value="1"/>
</dbReference>
<organism evidence="12 13">
    <name type="scientific">Helicobacter apodemus</name>
    <dbReference type="NCBI Taxonomy" id="135569"/>
    <lineage>
        <taxon>Bacteria</taxon>
        <taxon>Pseudomonadati</taxon>
        <taxon>Campylobacterota</taxon>
        <taxon>Epsilonproteobacteria</taxon>
        <taxon>Campylobacterales</taxon>
        <taxon>Helicobacteraceae</taxon>
        <taxon>Helicobacter</taxon>
    </lineage>
</organism>
<evidence type="ECO:0000256" key="6">
    <source>
        <dbReference type="ARBA" id="ARBA00031828"/>
    </source>
</evidence>
<dbReference type="GO" id="GO:0005975">
    <property type="term" value="P:carbohydrate metabolic process"/>
    <property type="evidence" value="ECO:0007669"/>
    <property type="project" value="InterPro"/>
</dbReference>
<dbReference type="RefSeq" id="WP_108911389.1">
    <property type="nucleotide sequence ID" value="NZ_CP021886.1"/>
</dbReference>
<dbReference type="GO" id="GO:0046872">
    <property type="term" value="F:metal ion binding"/>
    <property type="evidence" value="ECO:0007669"/>
    <property type="project" value="UniProtKB-KW"/>
</dbReference>
<feature type="binding site" evidence="11">
    <location>
        <position position="107"/>
    </location>
    <ligand>
        <name>Zn(2+)</name>
        <dbReference type="ChEBI" id="CHEBI:29105"/>
    </ligand>
</feature>
<comment type="similarity">
    <text evidence="7">Belongs to the gmhB family.</text>
</comment>
<dbReference type="EC" id="3.1.3.-" evidence="7"/>
<dbReference type="OrthoDB" id="9814110at2"/>
<evidence type="ECO:0000256" key="3">
    <source>
        <dbReference type="ARBA" id="ARBA00022723"/>
    </source>
</evidence>
<feature type="binding site" evidence="11">
    <location>
        <position position="12"/>
    </location>
    <ligand>
        <name>Mg(2+)</name>
        <dbReference type="ChEBI" id="CHEBI:18420"/>
    </ligand>
</feature>
<dbReference type="EMBL" id="CP021886">
    <property type="protein sequence ID" value="AWI34587.1"/>
    <property type="molecule type" value="Genomic_DNA"/>
</dbReference>
<comment type="cofactor">
    <cofactor evidence="11">
        <name>Zn(2+)</name>
        <dbReference type="ChEBI" id="CHEBI:29105"/>
    </cofactor>
</comment>
<keyword evidence="5 7" id="KW-0119">Carbohydrate metabolism</keyword>
<evidence type="ECO:0000256" key="4">
    <source>
        <dbReference type="ARBA" id="ARBA00022801"/>
    </source>
</evidence>
<feature type="binding site" evidence="11">
    <location>
        <position position="113"/>
    </location>
    <ligand>
        <name>Zn(2+)</name>
        <dbReference type="ChEBI" id="CHEBI:29105"/>
    </ligand>
</feature>
<dbReference type="NCBIfam" id="TIGR01662">
    <property type="entry name" value="HAD-SF-IIIA"/>
    <property type="match status" value="1"/>
</dbReference>
<evidence type="ECO:0000256" key="8">
    <source>
        <dbReference type="PIRSR" id="PIRSR004682-1"/>
    </source>
</evidence>
<evidence type="ECO:0000256" key="11">
    <source>
        <dbReference type="PIRSR" id="PIRSR004682-4"/>
    </source>
</evidence>
<feature type="active site" description="Nucleophile" evidence="8">
    <location>
        <position position="10"/>
    </location>
</feature>
<protein>
    <recommendedName>
        <fullName evidence="6 7">D,D-heptose 1,7-bisphosphate phosphatase</fullName>
        <ecNumber evidence="7">3.1.3.-</ecNumber>
    </recommendedName>
</protein>
<dbReference type="InterPro" id="IPR004446">
    <property type="entry name" value="Heptose_bisP_phosphatase"/>
</dbReference>
<feature type="binding site" evidence="11">
    <location>
        <position position="145"/>
    </location>
    <ligand>
        <name>Mg(2+)</name>
        <dbReference type="ChEBI" id="CHEBI:18420"/>
    </ligand>
</feature>
<keyword evidence="11" id="KW-0862">Zinc</keyword>
<feature type="binding site" evidence="11">
    <location>
        <position position="10"/>
    </location>
    <ligand>
        <name>Mg(2+)</name>
        <dbReference type="ChEBI" id="CHEBI:18420"/>
    </ligand>
</feature>
<dbReference type="InterPro" id="IPR023214">
    <property type="entry name" value="HAD_sf"/>
</dbReference>
<dbReference type="PIRSF" id="PIRSF004682">
    <property type="entry name" value="GmhB"/>
    <property type="match status" value="1"/>
</dbReference>
<comment type="subcellular location">
    <subcellularLocation>
        <location evidence="1 7">Cytoplasm</location>
    </subcellularLocation>
</comment>
<feature type="binding site" evidence="11">
    <location>
        <position position="105"/>
    </location>
    <ligand>
        <name>Zn(2+)</name>
        <dbReference type="ChEBI" id="CHEBI:29105"/>
    </ligand>
</feature>
<comment type="cofactor">
    <cofactor evidence="11">
        <name>Mg(2+)</name>
        <dbReference type="ChEBI" id="CHEBI:18420"/>
    </cofactor>
</comment>
<evidence type="ECO:0000313" key="12">
    <source>
        <dbReference type="EMBL" id="AWI34587.1"/>
    </source>
</evidence>
<dbReference type="NCBIfam" id="TIGR01656">
    <property type="entry name" value="Histidinol-ppas"/>
    <property type="match status" value="1"/>
</dbReference>
<gene>
    <name evidence="12" type="ORF">CDV25_07295</name>
</gene>
<reference evidence="12 13" key="1">
    <citation type="submission" date="2017-06" db="EMBL/GenBank/DDBJ databases">
        <title>Complete genome of Helicobacter apodemus.</title>
        <authorList>
            <person name="Cho S."/>
        </authorList>
    </citation>
    <scope>NUCLEOTIDE SEQUENCE [LARGE SCALE GENOMIC DNA]</scope>
    <source>
        <strain evidence="13">SNUVETPUB-15-01</strain>
    </source>
</reference>
<feature type="binding site" evidence="9">
    <location>
        <begin position="10"/>
        <end position="12"/>
    </location>
    <ligand>
        <name>substrate</name>
    </ligand>
</feature>
<dbReference type="Pfam" id="PF13242">
    <property type="entry name" value="Hydrolase_like"/>
    <property type="match status" value="1"/>
</dbReference>
<dbReference type="Gene3D" id="3.40.50.1000">
    <property type="entry name" value="HAD superfamily/HAD-like"/>
    <property type="match status" value="1"/>
</dbReference>
<evidence type="ECO:0000256" key="1">
    <source>
        <dbReference type="ARBA" id="ARBA00004496"/>
    </source>
</evidence>
<dbReference type="GO" id="GO:0016791">
    <property type="term" value="F:phosphatase activity"/>
    <property type="evidence" value="ECO:0007669"/>
    <property type="project" value="InterPro"/>
</dbReference>
<feature type="binding site" evidence="9">
    <location>
        <begin position="53"/>
        <end position="56"/>
    </location>
    <ligand>
        <name>substrate</name>
    </ligand>
</feature>
<dbReference type="PANTHER" id="PTHR42891">
    <property type="entry name" value="D-GLYCERO-BETA-D-MANNO-HEPTOSE-1,7-BISPHOSPHATE 7-PHOSPHATASE"/>
    <property type="match status" value="1"/>
</dbReference>
<sequence length="188" mass="22091">MQKRKIVFFDRDGVVNLEDSPYGYKIEEFYFAPYFMELFLKLKEQNSLCFLITNQSGINRKIFTQEDFCHLSTYMQNCITSCLMMPLRKKGFMPQNIAFDRIYFCPHTPDEMCECRKPKSGMLLQALRDFNLSLKDYQTYIIGDKDTDMIAGLNVGIEYRIHIGEDYSPNATHHIHSLKEALSLFEET</sequence>
<dbReference type="Proteomes" id="UP000244890">
    <property type="component" value="Chromosome"/>
</dbReference>
<evidence type="ECO:0000256" key="7">
    <source>
        <dbReference type="PIRNR" id="PIRNR004682"/>
    </source>
</evidence>
<keyword evidence="4 7" id="KW-0378">Hydrolase</keyword>
<proteinExistence type="inferred from homology"/>
<dbReference type="PANTHER" id="PTHR42891:SF1">
    <property type="entry name" value="D-GLYCERO-BETA-D-MANNO-HEPTOSE-1,7-BISPHOSPHATE 7-PHOSPHATASE"/>
    <property type="match status" value="1"/>
</dbReference>
<keyword evidence="11" id="KW-0460">Magnesium</keyword>
<evidence type="ECO:0000256" key="9">
    <source>
        <dbReference type="PIRSR" id="PIRSR004682-2"/>
    </source>
</evidence>
<name>A0A2U8FFU4_9HELI</name>
<dbReference type="AlphaFoldDB" id="A0A2U8FFU4"/>